<dbReference type="SUPFAM" id="SSF51445">
    <property type="entry name" value="(Trans)glycosidases"/>
    <property type="match status" value="1"/>
</dbReference>
<accession>A0A9X4REZ1</accession>
<dbReference type="AlphaFoldDB" id="A0A9X4REZ1"/>
<protein>
    <submittedName>
        <fullName evidence="3">Glycosyl hydrolase family 79 C-terminal domain-containing protein</fullName>
    </submittedName>
</protein>
<sequence length="520" mass="54078">MKRSTRICRTTILGLCAALPVSMTLATTSAAADAPVTVTVRVDANAPGRVIPRNFLGLSFEANQLHSPWTDPSKGNVSALLHNLGDGNLRFSANQVDNSAWMPDPAKPAPAWAKGQIITPDDLTRVGDLAKSTGWSIDLGVNLKHFDPASAANQVAAAQQRIGNSLRSIQIGNEPNVYLVSNDPKTGLPRPYTPQAYVSDARAYRQAIHAADPTVPVAGPDTAGGAVGNPQIDSVLQNAVTPWLDAYTAAFGSKGGFLNQHYYPYVNTERLAQRVGSSSGSADLVGGMPTISGLLSRATADKQTTFIRSLVATADRAGMQPRLSETNSIAAEGLPGVTNSFGGALWTVDYLLTAAREGIAGADLHTQIDDCGSYSLICFPDTAAQRTGALQANPNYYGALLVSRLAGGAILPVTVQSGKANVTAFAVRMPDGTVKVAVDDKDRAFHGTVDVEIVGGNGRSASVERLTAAAPEATTGTEFAGATVGADGSFTPRSSEQATATDGHYRLNVGAPSAVLLSTH</sequence>
<keyword evidence="4" id="KW-1185">Reference proteome</keyword>
<dbReference type="InterPro" id="IPR013780">
    <property type="entry name" value="Glyco_hydro_b"/>
</dbReference>
<dbReference type="InterPro" id="IPR017853">
    <property type="entry name" value="GH"/>
</dbReference>
<organism evidence="3 4">
    <name type="scientific">Speluncibacter jeojiensis</name>
    <dbReference type="NCBI Taxonomy" id="2710754"/>
    <lineage>
        <taxon>Bacteria</taxon>
        <taxon>Bacillati</taxon>
        <taxon>Actinomycetota</taxon>
        <taxon>Actinomycetes</taxon>
        <taxon>Mycobacteriales</taxon>
        <taxon>Speluncibacteraceae</taxon>
        <taxon>Speluncibacter</taxon>
    </lineage>
</organism>
<gene>
    <name evidence="3" type="ORF">NVS88_14365</name>
</gene>
<keyword evidence="3" id="KW-0378">Hydrolase</keyword>
<dbReference type="InterPro" id="IPR052974">
    <property type="entry name" value="GH79_Enzymes"/>
</dbReference>
<evidence type="ECO:0000259" key="2">
    <source>
        <dbReference type="Pfam" id="PF16862"/>
    </source>
</evidence>
<dbReference type="PANTHER" id="PTHR36183">
    <property type="entry name" value="BETA-GLUCURONIDASE"/>
    <property type="match status" value="1"/>
</dbReference>
<comment type="caution">
    <text evidence="3">The sequence shown here is derived from an EMBL/GenBank/DDBJ whole genome shotgun (WGS) entry which is preliminary data.</text>
</comment>
<name>A0A9X4REZ1_9ACTN</name>
<feature type="domain" description="Beta-glucuronidase C-terminal" evidence="2">
    <location>
        <begin position="447"/>
        <end position="516"/>
    </location>
</feature>
<dbReference type="RefSeq" id="WP_332520223.1">
    <property type="nucleotide sequence ID" value="NZ_JANRHA010000009.1"/>
</dbReference>
<dbReference type="Proteomes" id="UP001152755">
    <property type="component" value="Unassembled WGS sequence"/>
</dbReference>
<feature type="chain" id="PRO_5040768666" evidence="1">
    <location>
        <begin position="32"/>
        <end position="520"/>
    </location>
</feature>
<dbReference type="Gene3D" id="3.20.20.80">
    <property type="entry name" value="Glycosidases"/>
    <property type="match status" value="1"/>
</dbReference>
<dbReference type="EMBL" id="JANRHA010000009">
    <property type="protein sequence ID" value="MDG3015742.1"/>
    <property type="molecule type" value="Genomic_DNA"/>
</dbReference>
<dbReference type="Pfam" id="PF16862">
    <property type="entry name" value="Glyco_hydro_79C"/>
    <property type="match status" value="1"/>
</dbReference>
<reference evidence="3" key="1">
    <citation type="submission" date="2022-08" db="EMBL/GenBank/DDBJ databases">
        <title>Genome analysis of Corynebacteriales strain.</title>
        <authorList>
            <person name="Lee S.D."/>
        </authorList>
    </citation>
    <scope>NUCLEOTIDE SEQUENCE</scope>
    <source>
        <strain evidence="3">D3-21</strain>
    </source>
</reference>
<dbReference type="PANTHER" id="PTHR36183:SF2">
    <property type="entry name" value="BETA-GLUCURONIDASE C-TERMINAL DOMAIN-CONTAINING PROTEIN"/>
    <property type="match status" value="1"/>
</dbReference>
<keyword evidence="1" id="KW-0732">Signal</keyword>
<dbReference type="Gene3D" id="2.60.40.1180">
    <property type="entry name" value="Golgi alpha-mannosidase II"/>
    <property type="match status" value="1"/>
</dbReference>
<dbReference type="InterPro" id="IPR031728">
    <property type="entry name" value="GlcAase_C"/>
</dbReference>
<evidence type="ECO:0000256" key="1">
    <source>
        <dbReference type="SAM" id="SignalP"/>
    </source>
</evidence>
<evidence type="ECO:0000313" key="3">
    <source>
        <dbReference type="EMBL" id="MDG3015742.1"/>
    </source>
</evidence>
<dbReference type="GO" id="GO:0016787">
    <property type="term" value="F:hydrolase activity"/>
    <property type="evidence" value="ECO:0007669"/>
    <property type="project" value="UniProtKB-KW"/>
</dbReference>
<feature type="signal peptide" evidence="1">
    <location>
        <begin position="1"/>
        <end position="31"/>
    </location>
</feature>
<proteinExistence type="predicted"/>
<evidence type="ECO:0000313" key="4">
    <source>
        <dbReference type="Proteomes" id="UP001152755"/>
    </source>
</evidence>